<evidence type="ECO:0000313" key="2">
    <source>
        <dbReference type="EMBL" id="EPX83567.1"/>
    </source>
</evidence>
<dbReference type="Proteomes" id="UP000015347">
    <property type="component" value="Unassembled WGS sequence"/>
</dbReference>
<protein>
    <submittedName>
        <fullName evidence="2">Transcriptional regulator, AsnC family</fullName>
    </submittedName>
</protein>
<dbReference type="SMART" id="SM00344">
    <property type="entry name" value="HTH_ASNC"/>
    <property type="match status" value="1"/>
</dbReference>
<dbReference type="PANTHER" id="PTHR30154">
    <property type="entry name" value="LEUCINE-RESPONSIVE REGULATORY PROTEIN"/>
    <property type="match status" value="1"/>
</dbReference>
<dbReference type="GO" id="GO:0043200">
    <property type="term" value="P:response to amino acid"/>
    <property type="evidence" value="ECO:0007669"/>
    <property type="project" value="TreeGrafter"/>
</dbReference>
<dbReference type="EMBL" id="APVH01000015">
    <property type="protein sequence ID" value="EPX83567.1"/>
    <property type="molecule type" value="Genomic_DNA"/>
</dbReference>
<dbReference type="STRING" id="1123237.Salmuc_02175"/>
<evidence type="ECO:0000259" key="1">
    <source>
        <dbReference type="Pfam" id="PF01037"/>
    </source>
</evidence>
<proteinExistence type="predicted"/>
<gene>
    <name evidence="2" type="ORF">Salmuc_02175</name>
</gene>
<name>S9QVJ0_9RHOB</name>
<dbReference type="eggNOG" id="COG1522">
    <property type="taxonomic scope" value="Bacteria"/>
</dbReference>
<dbReference type="HOGENOM" id="CLU_2144067_0_0_5"/>
<dbReference type="InterPro" id="IPR011008">
    <property type="entry name" value="Dimeric_a/b-barrel"/>
</dbReference>
<dbReference type="PANTHER" id="PTHR30154:SF53">
    <property type="entry name" value="HTH-TYPE TRANSCRIPTIONAL REGULATOR LRPC"/>
    <property type="match status" value="1"/>
</dbReference>
<sequence length="112" mass="12201">MRRDGVIRQTVAQLDGEKIGCPLLAFVHVMTEGWGMTAPTEALRDLADVEEIHTVAGDACLILKLRCSGPAGLERLLLRIQCIDGVRSTHSYVVLGTYLERGPMPELSEPAT</sequence>
<dbReference type="InterPro" id="IPR019887">
    <property type="entry name" value="Tscrpt_reg_AsnC/Lrp_C"/>
</dbReference>
<accession>S9QVJ0</accession>
<dbReference type="GO" id="GO:0005829">
    <property type="term" value="C:cytosol"/>
    <property type="evidence" value="ECO:0007669"/>
    <property type="project" value="TreeGrafter"/>
</dbReference>
<dbReference type="Pfam" id="PF01037">
    <property type="entry name" value="AsnC_trans_reg"/>
    <property type="match status" value="1"/>
</dbReference>
<dbReference type="AlphaFoldDB" id="S9QVJ0"/>
<dbReference type="SUPFAM" id="SSF54909">
    <property type="entry name" value="Dimeric alpha+beta barrel"/>
    <property type="match status" value="1"/>
</dbReference>
<dbReference type="InterPro" id="IPR019888">
    <property type="entry name" value="Tscrpt_reg_AsnC-like"/>
</dbReference>
<comment type="caution">
    <text evidence="2">The sequence shown here is derived from an EMBL/GenBank/DDBJ whole genome shotgun (WGS) entry which is preliminary data.</text>
</comment>
<dbReference type="Gene3D" id="3.30.70.920">
    <property type="match status" value="1"/>
</dbReference>
<evidence type="ECO:0000313" key="3">
    <source>
        <dbReference type="Proteomes" id="UP000015347"/>
    </source>
</evidence>
<organism evidence="2 3">
    <name type="scientific">Salipiger mucosus DSM 16094</name>
    <dbReference type="NCBI Taxonomy" id="1123237"/>
    <lineage>
        <taxon>Bacteria</taxon>
        <taxon>Pseudomonadati</taxon>
        <taxon>Pseudomonadota</taxon>
        <taxon>Alphaproteobacteria</taxon>
        <taxon>Rhodobacterales</taxon>
        <taxon>Roseobacteraceae</taxon>
        <taxon>Salipiger</taxon>
    </lineage>
</organism>
<dbReference type="GO" id="GO:0043565">
    <property type="term" value="F:sequence-specific DNA binding"/>
    <property type="evidence" value="ECO:0007669"/>
    <property type="project" value="TreeGrafter"/>
</dbReference>
<feature type="domain" description="Transcription regulator AsnC/Lrp ligand binding" evidence="1">
    <location>
        <begin position="28"/>
        <end position="96"/>
    </location>
</feature>
<keyword evidence="3" id="KW-1185">Reference proteome</keyword>
<reference evidence="3" key="1">
    <citation type="journal article" date="2014" name="Stand. Genomic Sci.">
        <title>Genome sequence of the exopolysaccharide-producing Salipiger mucosus type strain (DSM 16094(T)), a moderately halophilic member of the Roseobacter clade.</title>
        <authorList>
            <person name="Riedel T."/>
            <person name="Spring S."/>
            <person name="Fiebig A."/>
            <person name="Petersen J."/>
            <person name="Kyrpides N.C."/>
            <person name="Goker M."/>
            <person name="Klenk H.P."/>
        </authorList>
    </citation>
    <scope>NUCLEOTIDE SEQUENCE [LARGE SCALE GENOMIC DNA]</scope>
    <source>
        <strain evidence="3">DSM 16094</strain>
    </source>
</reference>